<feature type="region of interest" description="Disordered" evidence="1">
    <location>
        <begin position="306"/>
        <end position="349"/>
    </location>
</feature>
<name>A0A8H6FJL7_9LECA</name>
<dbReference type="InterPro" id="IPR001810">
    <property type="entry name" value="F-box_dom"/>
</dbReference>
<feature type="compositionally biased region" description="Basic and acidic residues" evidence="1">
    <location>
        <begin position="322"/>
        <end position="349"/>
    </location>
</feature>
<dbReference type="Proteomes" id="UP000578531">
    <property type="component" value="Unassembled WGS sequence"/>
</dbReference>
<evidence type="ECO:0000259" key="2">
    <source>
        <dbReference type="PROSITE" id="PS50181"/>
    </source>
</evidence>
<dbReference type="Pfam" id="PF00646">
    <property type="entry name" value="F-box"/>
    <property type="match status" value="1"/>
</dbReference>
<dbReference type="OrthoDB" id="5380219at2759"/>
<keyword evidence="4" id="KW-1185">Reference proteome</keyword>
<organism evidence="3 4">
    <name type="scientific">Letharia columbiana</name>
    <dbReference type="NCBI Taxonomy" id="112416"/>
    <lineage>
        <taxon>Eukaryota</taxon>
        <taxon>Fungi</taxon>
        <taxon>Dikarya</taxon>
        <taxon>Ascomycota</taxon>
        <taxon>Pezizomycotina</taxon>
        <taxon>Lecanoromycetes</taxon>
        <taxon>OSLEUM clade</taxon>
        <taxon>Lecanoromycetidae</taxon>
        <taxon>Lecanorales</taxon>
        <taxon>Lecanorineae</taxon>
        <taxon>Parmeliaceae</taxon>
        <taxon>Letharia</taxon>
    </lineage>
</organism>
<dbReference type="SUPFAM" id="SSF81383">
    <property type="entry name" value="F-box domain"/>
    <property type="match status" value="1"/>
</dbReference>
<protein>
    <recommendedName>
        <fullName evidence="2">F-box domain-containing protein</fullName>
    </recommendedName>
</protein>
<sequence>MPASIKDVPPEIFENILSHIRPVDYLKVKLVSKSFSDWASNVFKWEDMTMEEVVQGHTSVEASLPRGRRLNYCICKHCGLVKPTNEFSDNQAVKTNHKRICISCGIGYNTYTKRQLPKINGEEHIPCWHCRKAVPKYDNWEEILVSGKAVLTKLLEETTPEGDPITYMTSDRRKLFVLEPFGEQQKAKEHDHLYNEYMNYLNPDLIMERAWEQKKADEHEKAKEHERLDGEYQVLARETADLHSFLTHINRLLDDPDNDASQLDMQQDIKVTHERMISRNEDLMAEKMQFMKWLRKPDEDYMKWEDAPKAASADESSAANKYESEMYDEGRSSFKVPEKNGGTEESSWK</sequence>
<dbReference type="InterPro" id="IPR036047">
    <property type="entry name" value="F-box-like_dom_sf"/>
</dbReference>
<proteinExistence type="predicted"/>
<reference evidence="3 4" key="1">
    <citation type="journal article" date="2020" name="Genomics">
        <title>Complete, high-quality genomes from long-read metagenomic sequencing of two wolf lichen thalli reveals enigmatic genome architecture.</title>
        <authorList>
            <person name="McKenzie S.K."/>
            <person name="Walston R.F."/>
            <person name="Allen J.L."/>
        </authorList>
    </citation>
    <scope>NUCLEOTIDE SEQUENCE [LARGE SCALE GENOMIC DNA]</scope>
    <source>
        <strain evidence="3">WasteWater2</strain>
    </source>
</reference>
<dbReference type="EMBL" id="JACCJC010000070">
    <property type="protein sequence ID" value="KAF6229714.1"/>
    <property type="molecule type" value="Genomic_DNA"/>
</dbReference>
<accession>A0A8H6FJL7</accession>
<evidence type="ECO:0000313" key="4">
    <source>
        <dbReference type="Proteomes" id="UP000578531"/>
    </source>
</evidence>
<comment type="caution">
    <text evidence="3">The sequence shown here is derived from an EMBL/GenBank/DDBJ whole genome shotgun (WGS) entry which is preliminary data.</text>
</comment>
<dbReference type="RefSeq" id="XP_037159906.1">
    <property type="nucleotide sequence ID" value="XM_037313241.1"/>
</dbReference>
<dbReference type="CDD" id="cd09917">
    <property type="entry name" value="F-box_SF"/>
    <property type="match status" value="1"/>
</dbReference>
<gene>
    <name evidence="3" type="ORF">HO173_011361</name>
</gene>
<feature type="domain" description="F-box" evidence="2">
    <location>
        <begin position="2"/>
        <end position="48"/>
    </location>
</feature>
<evidence type="ECO:0000256" key="1">
    <source>
        <dbReference type="SAM" id="MobiDB-lite"/>
    </source>
</evidence>
<dbReference type="AlphaFoldDB" id="A0A8H6FJL7"/>
<dbReference type="GeneID" id="59293003"/>
<dbReference type="PROSITE" id="PS50181">
    <property type="entry name" value="FBOX"/>
    <property type="match status" value="1"/>
</dbReference>
<evidence type="ECO:0000313" key="3">
    <source>
        <dbReference type="EMBL" id="KAF6229714.1"/>
    </source>
</evidence>